<reference evidence="1 2" key="1">
    <citation type="submission" date="2024-09" db="EMBL/GenBank/DDBJ databases">
        <authorList>
            <person name="Sun Q."/>
            <person name="Mori K."/>
        </authorList>
    </citation>
    <scope>NUCLEOTIDE SEQUENCE [LARGE SCALE GENOMIC DNA]</scope>
    <source>
        <strain evidence="1 2">JCM 3331</strain>
    </source>
</reference>
<dbReference type="RefSeq" id="WP_345516669.1">
    <property type="nucleotide sequence ID" value="NZ_BAAAXD010000038.1"/>
</dbReference>
<accession>A0ABV5RKF6</accession>
<keyword evidence="2" id="KW-1185">Reference proteome</keyword>
<dbReference type="Proteomes" id="UP001589710">
    <property type="component" value="Unassembled WGS sequence"/>
</dbReference>
<proteinExistence type="predicted"/>
<sequence length="49" mass="5193">MGDDLRREPGVSGSASARAVRTLHAAHRTLVMQVFGAPLRPGALLLSRP</sequence>
<name>A0ABV5RKF6_9ACTN</name>
<comment type="caution">
    <text evidence="1">The sequence shown here is derived from an EMBL/GenBank/DDBJ whole genome shotgun (WGS) entry which is preliminary data.</text>
</comment>
<organism evidence="1 2">
    <name type="scientific">Streptomyces yanii</name>
    <dbReference type="NCBI Taxonomy" id="78510"/>
    <lineage>
        <taxon>Bacteria</taxon>
        <taxon>Bacillati</taxon>
        <taxon>Actinomycetota</taxon>
        <taxon>Actinomycetes</taxon>
        <taxon>Kitasatosporales</taxon>
        <taxon>Streptomycetaceae</taxon>
        <taxon>Streptomyces</taxon>
    </lineage>
</organism>
<gene>
    <name evidence="1" type="ORF">ACFFTL_39890</name>
</gene>
<evidence type="ECO:0000313" key="1">
    <source>
        <dbReference type="EMBL" id="MFB9578268.1"/>
    </source>
</evidence>
<evidence type="ECO:0000313" key="2">
    <source>
        <dbReference type="Proteomes" id="UP001589710"/>
    </source>
</evidence>
<dbReference type="EMBL" id="JBHMCG010000174">
    <property type="protein sequence ID" value="MFB9578268.1"/>
    <property type="molecule type" value="Genomic_DNA"/>
</dbReference>
<protein>
    <submittedName>
        <fullName evidence="1">Uncharacterized protein</fullName>
    </submittedName>
</protein>